<evidence type="ECO:0008006" key="5">
    <source>
        <dbReference type="Google" id="ProtNLM"/>
    </source>
</evidence>
<dbReference type="InterPro" id="IPR000983">
    <property type="entry name" value="Bac_GSPG_pilin"/>
</dbReference>
<comment type="caution">
    <text evidence="3">The sequence shown here is derived from an EMBL/GenBank/DDBJ whole genome shotgun (WGS) entry which is preliminary data.</text>
</comment>
<dbReference type="eggNOG" id="COG2165">
    <property type="taxonomic scope" value="Bacteria"/>
</dbReference>
<organism evidence="3 4">
    <name type="scientific">Thermobrachium celere DSM 8682</name>
    <dbReference type="NCBI Taxonomy" id="941824"/>
    <lineage>
        <taxon>Bacteria</taxon>
        <taxon>Bacillati</taxon>
        <taxon>Bacillota</taxon>
        <taxon>Clostridia</taxon>
        <taxon>Eubacteriales</taxon>
        <taxon>Clostridiaceae</taxon>
        <taxon>Thermobrachium</taxon>
    </lineage>
</organism>
<dbReference type="HOGENOM" id="CLU_091705_7_3_9"/>
<dbReference type="Gene3D" id="3.30.700.10">
    <property type="entry name" value="Glycoprotein, Type 4 Pilin"/>
    <property type="match status" value="1"/>
</dbReference>
<keyword evidence="1" id="KW-0488">Methylation</keyword>
<dbReference type="RefSeq" id="WP_018660924.1">
    <property type="nucleotide sequence ID" value="NZ_HF952018.1"/>
</dbReference>
<dbReference type="GO" id="GO:0015628">
    <property type="term" value="P:protein secretion by the type II secretion system"/>
    <property type="evidence" value="ECO:0007669"/>
    <property type="project" value="InterPro"/>
</dbReference>
<dbReference type="PROSITE" id="PS00409">
    <property type="entry name" value="PROKAR_NTER_METHYL"/>
    <property type="match status" value="1"/>
</dbReference>
<feature type="transmembrane region" description="Helical" evidence="2">
    <location>
        <begin position="12"/>
        <end position="33"/>
    </location>
</feature>
<sequence>MNKRNKKKGFTLIELIVVMAIIAILVGIAVPQITKQINNSKIRSDVATAKTIAGALQQYMAEGNTITASGKQKIEENTVVSSDGKTKIDLKKYIDNATAILKPKANTSYDFYYEYDPSNNTLKIFAGPSANNAEELYPVLSDKYTVNIKQDNNTQNNNAQNNDK</sequence>
<dbReference type="InterPro" id="IPR045584">
    <property type="entry name" value="Pilin-like"/>
</dbReference>
<dbReference type="SUPFAM" id="SSF54523">
    <property type="entry name" value="Pili subunits"/>
    <property type="match status" value="1"/>
</dbReference>
<keyword evidence="2" id="KW-1133">Transmembrane helix</keyword>
<dbReference type="PANTHER" id="PTHR30093">
    <property type="entry name" value="GENERAL SECRETION PATHWAY PROTEIN G"/>
    <property type="match status" value="1"/>
</dbReference>
<gene>
    <name evidence="3" type="ORF">TCEL_01527</name>
</gene>
<dbReference type="EMBL" id="CAVN010000088">
    <property type="protein sequence ID" value="CDF57613.1"/>
    <property type="molecule type" value="Genomic_DNA"/>
</dbReference>
<dbReference type="InterPro" id="IPR012902">
    <property type="entry name" value="N_methyl_site"/>
</dbReference>
<keyword evidence="2" id="KW-0812">Transmembrane</keyword>
<proteinExistence type="predicted"/>
<evidence type="ECO:0000313" key="3">
    <source>
        <dbReference type="EMBL" id="CDF57613.1"/>
    </source>
</evidence>
<dbReference type="Pfam" id="PF07963">
    <property type="entry name" value="N_methyl"/>
    <property type="match status" value="1"/>
</dbReference>
<evidence type="ECO:0000256" key="1">
    <source>
        <dbReference type="ARBA" id="ARBA00022481"/>
    </source>
</evidence>
<protein>
    <recommendedName>
        <fullName evidence="5">Type IV pilin PilA</fullName>
    </recommendedName>
</protein>
<evidence type="ECO:0000313" key="4">
    <source>
        <dbReference type="Proteomes" id="UP000014923"/>
    </source>
</evidence>
<dbReference type="OrthoDB" id="1955240at2"/>
<dbReference type="PRINTS" id="PR00813">
    <property type="entry name" value="BCTERIALGSPG"/>
</dbReference>
<evidence type="ECO:0000256" key="2">
    <source>
        <dbReference type="SAM" id="Phobius"/>
    </source>
</evidence>
<keyword evidence="2" id="KW-0472">Membrane</keyword>
<accession>R7RQP8</accession>
<keyword evidence="4" id="KW-1185">Reference proteome</keyword>
<dbReference type="GO" id="GO:0015627">
    <property type="term" value="C:type II protein secretion system complex"/>
    <property type="evidence" value="ECO:0007669"/>
    <property type="project" value="InterPro"/>
</dbReference>
<reference evidence="3" key="1">
    <citation type="submission" date="2013-03" db="EMBL/GenBank/DDBJ databases">
        <title>Draft genome sequence of the hydrogen-ethanol-producing anaerobic alkalithermophilic Caloramator celere.</title>
        <authorList>
            <person name="Ciranna A."/>
            <person name="Larjo A."/>
            <person name="Kivisto A."/>
            <person name="Santala V."/>
            <person name="Roos C."/>
            <person name="Karp M."/>
        </authorList>
    </citation>
    <scope>NUCLEOTIDE SEQUENCE [LARGE SCALE GENOMIC DNA]</scope>
    <source>
        <strain evidence="3">DSM 8682</strain>
    </source>
</reference>
<dbReference type="Proteomes" id="UP000014923">
    <property type="component" value="Unassembled WGS sequence"/>
</dbReference>
<dbReference type="AlphaFoldDB" id="R7RQP8"/>
<dbReference type="NCBIfam" id="TIGR02532">
    <property type="entry name" value="IV_pilin_GFxxxE"/>
    <property type="match status" value="1"/>
</dbReference>
<name>R7RQP8_9CLOT</name>